<dbReference type="GO" id="GO:0015074">
    <property type="term" value="P:DNA integration"/>
    <property type="evidence" value="ECO:0007669"/>
    <property type="project" value="InterPro"/>
</dbReference>
<dbReference type="InterPro" id="IPR047656">
    <property type="entry name" value="IS481-like_transpos"/>
</dbReference>
<dbReference type="RefSeq" id="WP_184261430.1">
    <property type="nucleotide sequence ID" value="NZ_JACIIX010000002.1"/>
</dbReference>
<dbReference type="Pfam" id="PF13683">
    <property type="entry name" value="rve_3"/>
    <property type="match status" value="1"/>
</dbReference>
<sequence length="355" mass="40459">MTTEKKVARRKLSLLELAQELGNVSRACKVMGYSRQQFYEIRRNYQTYGADGLIDRIPGARGPHPNRVAAEIEQAILSHALDHPCHGPVRVAQELALRGLQVSSGGVRGVWMRHKLLSRHDRLLRLEKSTADRKISLTDEQIRALERFSPEFRERHIEAPHTGALVAVDTFMVGSLKGVGKVYLQTVVDCHSRYAWGRLFTTKLPITAVQTLNNEVLPTFEEHNARIDAVLSDNGREFCGRPDQHPYELFLQLEGIEHKRTKVSRPQSNRIVERLHRTLLDEHFRVEGRKTWFETVDEMQTALDTYLIHYNQRRPHQGRGMNGRTPISAFIQGIPKRGQEGDQKTPSATTKPTAA</sequence>
<dbReference type="PANTHER" id="PTHR42648:SF12">
    <property type="entry name" value="BLL1855 PROTEIN"/>
    <property type="match status" value="1"/>
</dbReference>
<evidence type="ECO:0000259" key="2">
    <source>
        <dbReference type="PROSITE" id="PS50994"/>
    </source>
</evidence>
<dbReference type="InterPro" id="IPR001584">
    <property type="entry name" value="Integrase_cat-core"/>
</dbReference>
<comment type="caution">
    <text evidence="3">The sequence shown here is derived from an EMBL/GenBank/DDBJ whole genome shotgun (WGS) entry which is preliminary data.</text>
</comment>
<feature type="region of interest" description="Disordered" evidence="1">
    <location>
        <begin position="334"/>
        <end position="355"/>
    </location>
</feature>
<dbReference type="GO" id="GO:0003676">
    <property type="term" value="F:nucleic acid binding"/>
    <property type="evidence" value="ECO:0007669"/>
    <property type="project" value="InterPro"/>
</dbReference>
<dbReference type="InterPro" id="IPR009057">
    <property type="entry name" value="Homeodomain-like_sf"/>
</dbReference>
<dbReference type="Pfam" id="PF13518">
    <property type="entry name" value="HTH_28"/>
    <property type="match status" value="1"/>
</dbReference>
<dbReference type="InterPro" id="IPR039537">
    <property type="entry name" value="Retrotran_Ty1/copia-like"/>
</dbReference>
<dbReference type="InterPro" id="IPR055247">
    <property type="entry name" value="InsJ-like_HTH"/>
</dbReference>
<evidence type="ECO:0000313" key="3">
    <source>
        <dbReference type="EMBL" id="MBB6209265.1"/>
    </source>
</evidence>
<name>A0A7X0DKT6_NOVIT</name>
<dbReference type="AlphaFoldDB" id="A0A7X0DKT6"/>
<dbReference type="InterPro" id="IPR012337">
    <property type="entry name" value="RNaseH-like_sf"/>
</dbReference>
<dbReference type="Gene3D" id="3.30.420.10">
    <property type="entry name" value="Ribonuclease H-like superfamily/Ribonuclease H"/>
    <property type="match status" value="1"/>
</dbReference>
<organism evidence="3 4">
    <name type="scientific">Novispirillum itersonii</name>
    <name type="common">Aquaspirillum itersonii</name>
    <dbReference type="NCBI Taxonomy" id="189"/>
    <lineage>
        <taxon>Bacteria</taxon>
        <taxon>Pseudomonadati</taxon>
        <taxon>Pseudomonadota</taxon>
        <taxon>Alphaproteobacteria</taxon>
        <taxon>Rhodospirillales</taxon>
        <taxon>Novispirillaceae</taxon>
        <taxon>Novispirillum</taxon>
    </lineage>
</organism>
<proteinExistence type="predicted"/>
<reference evidence="3 4" key="1">
    <citation type="submission" date="2020-08" db="EMBL/GenBank/DDBJ databases">
        <title>Genomic Encyclopedia of Type Strains, Phase IV (KMG-IV): sequencing the most valuable type-strain genomes for metagenomic binning, comparative biology and taxonomic classification.</title>
        <authorList>
            <person name="Goeker M."/>
        </authorList>
    </citation>
    <scope>NUCLEOTIDE SEQUENCE [LARGE SCALE GENOMIC DNA]</scope>
    <source>
        <strain evidence="3 4">DSM 11590</strain>
    </source>
</reference>
<keyword evidence="4" id="KW-1185">Reference proteome</keyword>
<dbReference type="PROSITE" id="PS50994">
    <property type="entry name" value="INTEGRASE"/>
    <property type="match status" value="1"/>
</dbReference>
<dbReference type="PANTHER" id="PTHR42648">
    <property type="entry name" value="TRANSPOSASE, PUTATIVE-RELATED"/>
    <property type="match status" value="1"/>
</dbReference>
<accession>A0A7X0DKT6</accession>
<dbReference type="SUPFAM" id="SSF53098">
    <property type="entry name" value="Ribonuclease H-like"/>
    <property type="match status" value="1"/>
</dbReference>
<feature type="domain" description="Integrase catalytic" evidence="2">
    <location>
        <begin position="156"/>
        <end position="334"/>
    </location>
</feature>
<gene>
    <name evidence="3" type="ORF">FHS48_000667</name>
</gene>
<dbReference type="Proteomes" id="UP000544872">
    <property type="component" value="Unassembled WGS sequence"/>
</dbReference>
<evidence type="ECO:0000256" key="1">
    <source>
        <dbReference type="SAM" id="MobiDB-lite"/>
    </source>
</evidence>
<dbReference type="EMBL" id="JACIIX010000002">
    <property type="protein sequence ID" value="MBB6209265.1"/>
    <property type="molecule type" value="Genomic_DNA"/>
</dbReference>
<evidence type="ECO:0000313" key="4">
    <source>
        <dbReference type="Proteomes" id="UP000544872"/>
    </source>
</evidence>
<dbReference type="NCBIfam" id="NF033577">
    <property type="entry name" value="transpos_IS481"/>
    <property type="match status" value="1"/>
</dbReference>
<dbReference type="SUPFAM" id="SSF46689">
    <property type="entry name" value="Homeodomain-like"/>
    <property type="match status" value="1"/>
</dbReference>
<feature type="compositionally biased region" description="Low complexity" evidence="1">
    <location>
        <begin position="344"/>
        <end position="355"/>
    </location>
</feature>
<dbReference type="InterPro" id="IPR036397">
    <property type="entry name" value="RNaseH_sf"/>
</dbReference>
<protein>
    <submittedName>
        <fullName evidence="3">Transposase InsO family protein</fullName>
    </submittedName>
</protein>